<dbReference type="Proteomes" id="UP000246036">
    <property type="component" value="Chromosome"/>
</dbReference>
<feature type="binding site" evidence="9">
    <location>
        <position position="74"/>
    </location>
    <ligand>
        <name>substrate</name>
    </ligand>
</feature>
<evidence type="ECO:0000256" key="8">
    <source>
        <dbReference type="ARBA" id="ARBA00029346"/>
    </source>
</evidence>
<dbReference type="EC" id="2.7.7.3" evidence="9"/>
<dbReference type="RefSeq" id="WP_045928024.1">
    <property type="nucleotide sequence ID" value="NZ_CP029477.1"/>
</dbReference>
<organism evidence="12 13">
    <name type="scientific">Lactobacillus kullabergensis</name>
    <dbReference type="NCBI Taxonomy" id="1218493"/>
    <lineage>
        <taxon>Bacteria</taxon>
        <taxon>Bacillati</taxon>
        <taxon>Bacillota</taxon>
        <taxon>Bacilli</taxon>
        <taxon>Lactobacillales</taxon>
        <taxon>Lactobacillaceae</taxon>
        <taxon>Lactobacillus</taxon>
    </lineage>
</organism>
<keyword evidence="4 9" id="KW-0547">Nucleotide-binding</keyword>
<keyword evidence="5 9" id="KW-0067">ATP-binding</keyword>
<dbReference type="InterPro" id="IPR014729">
    <property type="entry name" value="Rossmann-like_a/b/a_fold"/>
</dbReference>
<feature type="site" description="Transition state stabilizer" evidence="9">
    <location>
        <position position="17"/>
    </location>
</feature>
<comment type="function">
    <text evidence="9">Reversibly transfers an adenylyl group from ATP to 4'-phosphopantetheine, yielding dephospho-CoA (dPCoA) and pyrophosphate.</text>
</comment>
<keyword evidence="3 9" id="KW-0548">Nucleotidyltransferase</keyword>
<dbReference type="EMBL" id="CP029477">
    <property type="protein sequence ID" value="AWM75245.1"/>
    <property type="molecule type" value="Genomic_DNA"/>
</dbReference>
<dbReference type="AlphaFoldDB" id="A0A0F4LBI7"/>
<dbReference type="NCBIfam" id="TIGR00125">
    <property type="entry name" value="cyt_tran_rel"/>
    <property type="match status" value="1"/>
</dbReference>
<dbReference type="InterPro" id="IPR004821">
    <property type="entry name" value="Cyt_trans-like"/>
</dbReference>
<feature type="binding site" evidence="9">
    <location>
        <position position="9"/>
    </location>
    <ligand>
        <name>substrate</name>
    </ligand>
</feature>
<dbReference type="UniPathway" id="UPA00241">
    <property type="reaction ID" value="UER00355"/>
</dbReference>
<evidence type="ECO:0000313" key="12">
    <source>
        <dbReference type="EMBL" id="KJY55960.1"/>
    </source>
</evidence>
<dbReference type="PATRIC" id="fig|1218493.3.peg.959"/>
<dbReference type="OrthoDB" id="9806661at2"/>
<comment type="similarity">
    <text evidence="9">Belongs to the bacterial CoaD family.</text>
</comment>
<feature type="binding site" evidence="9">
    <location>
        <position position="88"/>
    </location>
    <ligand>
        <name>substrate</name>
    </ligand>
</feature>
<protein>
    <recommendedName>
        <fullName evidence="9">Phosphopantetheine adenylyltransferase</fullName>
        <ecNumber evidence="9">2.7.7.3</ecNumber>
    </recommendedName>
    <alternativeName>
        <fullName evidence="9">Dephospho-CoA pyrophosphorylase</fullName>
    </alternativeName>
    <alternativeName>
        <fullName evidence="9">Pantetheine-phosphate adenylyltransferase</fullName>
        <shortName evidence="9">PPAT</shortName>
    </alternativeName>
</protein>
<comment type="catalytic activity">
    <reaction evidence="8 9">
        <text>(R)-4'-phosphopantetheine + ATP + H(+) = 3'-dephospho-CoA + diphosphate</text>
        <dbReference type="Rhea" id="RHEA:19801"/>
        <dbReference type="ChEBI" id="CHEBI:15378"/>
        <dbReference type="ChEBI" id="CHEBI:30616"/>
        <dbReference type="ChEBI" id="CHEBI:33019"/>
        <dbReference type="ChEBI" id="CHEBI:57328"/>
        <dbReference type="ChEBI" id="CHEBI:61723"/>
        <dbReference type="EC" id="2.7.7.3"/>
    </reaction>
</comment>
<gene>
    <name evidence="9 12" type="primary">coaD</name>
    <name evidence="11" type="ORF">DKL58_04355</name>
    <name evidence="12" type="ORF">JF76_09060</name>
</gene>
<dbReference type="HOGENOM" id="CLU_100149_0_1_9"/>
<comment type="pathway">
    <text evidence="9">Cofactor biosynthesis; coenzyme A biosynthesis; CoA from (R)-pantothenate: step 4/5.</text>
</comment>
<evidence type="ECO:0000313" key="14">
    <source>
        <dbReference type="Proteomes" id="UP000246036"/>
    </source>
</evidence>
<dbReference type="GO" id="GO:0004595">
    <property type="term" value="F:pantetheine-phosphate adenylyltransferase activity"/>
    <property type="evidence" value="ECO:0007669"/>
    <property type="project" value="UniProtKB-UniRule"/>
</dbReference>
<dbReference type="PANTHER" id="PTHR21342">
    <property type="entry name" value="PHOSPHOPANTETHEINE ADENYLYLTRANSFERASE"/>
    <property type="match status" value="1"/>
</dbReference>
<keyword evidence="14" id="KW-1185">Reference proteome</keyword>
<evidence type="ECO:0000259" key="10">
    <source>
        <dbReference type="Pfam" id="PF01467"/>
    </source>
</evidence>
<comment type="cofactor">
    <cofactor evidence="9">
        <name>Mg(2+)</name>
        <dbReference type="ChEBI" id="CHEBI:18420"/>
    </cofactor>
</comment>
<evidence type="ECO:0000313" key="11">
    <source>
        <dbReference type="EMBL" id="AWM75245.1"/>
    </source>
</evidence>
<proteinExistence type="inferred from homology"/>
<evidence type="ECO:0000313" key="13">
    <source>
        <dbReference type="Proteomes" id="UP000033533"/>
    </source>
</evidence>
<feature type="binding site" evidence="9">
    <location>
        <begin position="9"/>
        <end position="10"/>
    </location>
    <ligand>
        <name>ATP</name>
        <dbReference type="ChEBI" id="CHEBI:30616"/>
    </ligand>
</feature>
<evidence type="ECO:0000256" key="4">
    <source>
        <dbReference type="ARBA" id="ARBA00022741"/>
    </source>
</evidence>
<keyword evidence="1 9" id="KW-0963">Cytoplasm</keyword>
<dbReference type="Proteomes" id="UP000033533">
    <property type="component" value="Unassembled WGS sequence"/>
</dbReference>
<dbReference type="CDD" id="cd02163">
    <property type="entry name" value="PPAT"/>
    <property type="match status" value="1"/>
</dbReference>
<dbReference type="KEGG" id="lkl:DKL58_04355"/>
<dbReference type="STRING" id="1218493.JF76_09060"/>
<dbReference type="GO" id="GO:0015937">
    <property type="term" value="P:coenzyme A biosynthetic process"/>
    <property type="evidence" value="ECO:0007669"/>
    <property type="project" value="UniProtKB-UniRule"/>
</dbReference>
<keyword evidence="7 9" id="KW-0173">Coenzyme A biosynthesis</keyword>
<dbReference type="Gene3D" id="3.40.50.620">
    <property type="entry name" value="HUPs"/>
    <property type="match status" value="1"/>
</dbReference>
<evidence type="ECO:0000256" key="7">
    <source>
        <dbReference type="ARBA" id="ARBA00022993"/>
    </source>
</evidence>
<evidence type="ECO:0000256" key="2">
    <source>
        <dbReference type="ARBA" id="ARBA00022679"/>
    </source>
</evidence>
<name>A0A0F4LBI7_9LACO</name>
<feature type="binding site" evidence="9">
    <location>
        <position position="99"/>
    </location>
    <ligand>
        <name>ATP</name>
        <dbReference type="ChEBI" id="CHEBI:30616"/>
    </ligand>
</feature>
<dbReference type="EMBL" id="JXBY01000018">
    <property type="protein sequence ID" value="KJY55960.1"/>
    <property type="molecule type" value="Genomic_DNA"/>
</dbReference>
<evidence type="ECO:0000256" key="6">
    <source>
        <dbReference type="ARBA" id="ARBA00022842"/>
    </source>
</evidence>
<comment type="subunit">
    <text evidence="9">Homohexamer.</text>
</comment>
<dbReference type="SUPFAM" id="SSF52374">
    <property type="entry name" value="Nucleotidylyl transferase"/>
    <property type="match status" value="1"/>
</dbReference>
<feature type="binding site" evidence="9">
    <location>
        <begin position="124"/>
        <end position="130"/>
    </location>
    <ligand>
        <name>ATP</name>
        <dbReference type="ChEBI" id="CHEBI:30616"/>
    </ligand>
</feature>
<dbReference type="NCBIfam" id="TIGR01510">
    <property type="entry name" value="coaD_prev_kdtB"/>
    <property type="match status" value="1"/>
</dbReference>
<evidence type="ECO:0000256" key="3">
    <source>
        <dbReference type="ARBA" id="ARBA00022695"/>
    </source>
</evidence>
<dbReference type="GO" id="GO:0005737">
    <property type="term" value="C:cytoplasm"/>
    <property type="evidence" value="ECO:0007669"/>
    <property type="project" value="UniProtKB-SubCell"/>
</dbReference>
<accession>A0A0F4LBI7</accession>
<dbReference type="InterPro" id="IPR001980">
    <property type="entry name" value="PPAT"/>
</dbReference>
<keyword evidence="2 9" id="KW-0808">Transferase</keyword>
<dbReference type="GO" id="GO:0005524">
    <property type="term" value="F:ATP binding"/>
    <property type="evidence" value="ECO:0007669"/>
    <property type="project" value="UniProtKB-KW"/>
</dbReference>
<dbReference type="HAMAP" id="MF_00151">
    <property type="entry name" value="PPAT_bact"/>
    <property type="match status" value="1"/>
</dbReference>
<dbReference type="PRINTS" id="PR01020">
    <property type="entry name" value="LPSBIOSNTHSS"/>
</dbReference>
<reference evidence="11 14" key="2">
    <citation type="submission" date="2018-05" db="EMBL/GenBank/DDBJ databases">
        <title>Reference genomes for bee gut microbiota database.</title>
        <authorList>
            <person name="Ellegaard K.M."/>
        </authorList>
    </citation>
    <scope>NUCLEOTIDE SEQUENCE [LARGE SCALE GENOMIC DNA]</scope>
    <source>
        <strain evidence="11 14">ESL0186</strain>
    </source>
</reference>
<feature type="binding site" evidence="9">
    <location>
        <position position="17"/>
    </location>
    <ligand>
        <name>ATP</name>
        <dbReference type="ChEBI" id="CHEBI:30616"/>
    </ligand>
</feature>
<reference evidence="12 13" key="1">
    <citation type="submission" date="2014-12" db="EMBL/GenBank/DDBJ databases">
        <title>Comparative genomics of the lactic acid bacteria isolated from the honey bee gut.</title>
        <authorList>
            <person name="Ellegaard K.M."/>
            <person name="Tamarit D."/>
            <person name="Javelind E."/>
            <person name="Olofsson T."/>
            <person name="Andersson S.G."/>
            <person name="Vasquez A."/>
        </authorList>
    </citation>
    <scope>NUCLEOTIDE SEQUENCE [LARGE SCALE GENOMIC DNA]</scope>
    <source>
        <strain evidence="12 13">Biut2</strain>
    </source>
</reference>
<feature type="binding site" evidence="9">
    <location>
        <begin position="89"/>
        <end position="91"/>
    </location>
    <ligand>
        <name>ATP</name>
        <dbReference type="ChEBI" id="CHEBI:30616"/>
    </ligand>
</feature>
<comment type="subcellular location">
    <subcellularLocation>
        <location evidence="9">Cytoplasm</location>
    </subcellularLocation>
</comment>
<keyword evidence="6 9" id="KW-0460">Magnesium</keyword>
<dbReference type="Pfam" id="PF01467">
    <property type="entry name" value="CTP_transf_like"/>
    <property type="match status" value="1"/>
</dbReference>
<evidence type="ECO:0000256" key="1">
    <source>
        <dbReference type="ARBA" id="ARBA00022490"/>
    </source>
</evidence>
<evidence type="ECO:0000256" key="9">
    <source>
        <dbReference type="HAMAP-Rule" id="MF_00151"/>
    </source>
</evidence>
<evidence type="ECO:0000256" key="5">
    <source>
        <dbReference type="ARBA" id="ARBA00022840"/>
    </source>
</evidence>
<feature type="binding site" evidence="9">
    <location>
        <position position="41"/>
    </location>
    <ligand>
        <name>substrate</name>
    </ligand>
</feature>
<sequence length="164" mass="18255">MSVAIFPGSFDPITKGHVDIINQAAAIFDKVYVVVMVNTAKKYLFTNEEREDLINDAVKDLKNVQVLLKPNQLTVNVARDLGANTIVRGVRNTTDFLFEQQIAEMNKKMASDISTVLLFTEPENSFVASSIIKEIAQFNGDFASFLPTKAAQALKEKIGYNKHE</sequence>
<dbReference type="PANTHER" id="PTHR21342:SF1">
    <property type="entry name" value="PHOSPHOPANTETHEINE ADENYLYLTRANSFERASE"/>
    <property type="match status" value="1"/>
</dbReference>
<feature type="domain" description="Cytidyltransferase-like" evidence="10">
    <location>
        <begin position="5"/>
        <end position="134"/>
    </location>
</feature>